<dbReference type="RefSeq" id="XP_060458765.1">
    <property type="nucleotide sequence ID" value="XM_060602364.1"/>
</dbReference>
<evidence type="ECO:0000313" key="3">
    <source>
        <dbReference type="Proteomes" id="UP001233271"/>
    </source>
</evidence>
<dbReference type="Pfam" id="PF00291">
    <property type="entry name" value="PALP"/>
    <property type="match status" value="1"/>
</dbReference>
<reference evidence="2" key="1">
    <citation type="journal article" date="2023" name="BMC Genomics">
        <title>Chromosome-level genome assemblies of Cutaneotrichosporon spp. (Trichosporonales, Basidiomycota) reveal imbalanced evolution between nucleotide sequences and chromosome synteny.</title>
        <authorList>
            <person name="Kobayashi Y."/>
            <person name="Kayamori A."/>
            <person name="Aoki K."/>
            <person name="Shiwa Y."/>
            <person name="Matsutani M."/>
            <person name="Fujita N."/>
            <person name="Sugita T."/>
            <person name="Iwasaki W."/>
            <person name="Tanaka N."/>
            <person name="Takashima M."/>
        </authorList>
    </citation>
    <scope>NUCLEOTIDE SEQUENCE</scope>
    <source>
        <strain evidence="2">HIS019</strain>
    </source>
</reference>
<dbReference type="Proteomes" id="UP001233271">
    <property type="component" value="Chromosome 5"/>
</dbReference>
<dbReference type="InterPro" id="IPR036052">
    <property type="entry name" value="TrpB-like_PALP_sf"/>
</dbReference>
<organism evidence="2 3">
    <name type="scientific">Cutaneotrichosporon cavernicola</name>
    <dbReference type="NCBI Taxonomy" id="279322"/>
    <lineage>
        <taxon>Eukaryota</taxon>
        <taxon>Fungi</taxon>
        <taxon>Dikarya</taxon>
        <taxon>Basidiomycota</taxon>
        <taxon>Agaricomycotina</taxon>
        <taxon>Tremellomycetes</taxon>
        <taxon>Trichosporonales</taxon>
        <taxon>Trichosporonaceae</taxon>
        <taxon>Cutaneotrichosporon</taxon>
    </lineage>
</organism>
<protein>
    <recommendedName>
        <fullName evidence="1">Tryptophan synthase beta chain-like PALP domain-containing protein</fullName>
    </recommendedName>
</protein>
<dbReference type="AlphaFoldDB" id="A0AA48L7T8"/>
<proteinExistence type="predicted"/>
<keyword evidence="3" id="KW-1185">Reference proteome</keyword>
<dbReference type="KEGG" id="ccac:CcaHIS019_0511280"/>
<dbReference type="Gene3D" id="3.40.50.1100">
    <property type="match status" value="2"/>
</dbReference>
<dbReference type="SUPFAM" id="SSF53686">
    <property type="entry name" value="Tryptophan synthase beta subunit-like PLP-dependent enzymes"/>
    <property type="match status" value="1"/>
</dbReference>
<gene>
    <name evidence="2" type="ORF">CcaverHIS019_0511280</name>
</gene>
<name>A0AA48L7T8_9TREE</name>
<accession>A0AA48L7T8</accession>
<dbReference type="GeneID" id="85497370"/>
<evidence type="ECO:0000313" key="2">
    <source>
        <dbReference type="EMBL" id="BEI93500.1"/>
    </source>
</evidence>
<dbReference type="PANTHER" id="PTHR42937:SF1">
    <property type="entry name" value="DIAMINOPROPIONATE AMMONIA-LYASE"/>
    <property type="match status" value="1"/>
</dbReference>
<dbReference type="InterPro" id="IPR001926">
    <property type="entry name" value="TrpB-like_PALP"/>
</dbReference>
<feature type="domain" description="Tryptophan synthase beta chain-like PALP" evidence="1">
    <location>
        <begin position="16"/>
        <end position="335"/>
    </location>
</feature>
<evidence type="ECO:0000259" key="1">
    <source>
        <dbReference type="Pfam" id="PF00291"/>
    </source>
</evidence>
<dbReference type="EMBL" id="AP028216">
    <property type="protein sequence ID" value="BEI93500.1"/>
    <property type="molecule type" value="Genomic_DNA"/>
</dbReference>
<dbReference type="PANTHER" id="PTHR42937">
    <property type="match status" value="1"/>
</dbReference>
<sequence>MTIDTQAIAKVHAALFPGYSPTPARSVPALASELGCAAVYVKDESSRYGLPAFKVLGASWGICSVLGERWGVDPWDIEGLRALAKTKPGFTVFAATDGNHGRAVAHTARLLGLAAHIFVPSTVEQWSIDAIGSEGCPVTPVDADYDGAVDSAREASLKLGDNGLFMQDTSFEGYTDIPLRIVHGYSTIANELSTQLPAPPTAVIVPVGVGSLAHAIVSYYGAGAAHPARVLSAEPEAAPCLHASLAAGKLTSTPGQRFTIMPGLNCPTVSALGWDDLRASIRPEDAMVVNDVEAEAAMKQLNELGCAIGPCGAATLAAAKKATFANNDVVVLICTEGLPQK</sequence>